<dbReference type="Pfam" id="PF00328">
    <property type="entry name" value="His_Phos_2"/>
    <property type="match status" value="1"/>
</dbReference>
<dbReference type="InterPro" id="IPR029033">
    <property type="entry name" value="His_PPase_superfam"/>
</dbReference>
<dbReference type="EMBL" id="LRBP01000025">
    <property type="protein sequence ID" value="OII72278.1"/>
    <property type="molecule type" value="Genomic_DNA"/>
</dbReference>
<proteinExistence type="inferred from homology"/>
<dbReference type="GO" id="GO:0016791">
    <property type="term" value="F:phosphatase activity"/>
    <property type="evidence" value="ECO:0007669"/>
    <property type="project" value="TreeGrafter"/>
</dbReference>
<dbReference type="Proteomes" id="UP000186176">
    <property type="component" value="Unassembled WGS sequence"/>
</dbReference>
<keyword evidence="4" id="KW-0472">Membrane</keyword>
<dbReference type="PANTHER" id="PTHR11567">
    <property type="entry name" value="ACID PHOSPHATASE-RELATED"/>
    <property type="match status" value="1"/>
</dbReference>
<protein>
    <submittedName>
        <fullName evidence="6">Uncharacterized protein</fullName>
    </submittedName>
</protein>
<comment type="caution">
    <text evidence="6">The sequence shown here is derived from an EMBL/GenBank/DDBJ whole genome shotgun (WGS) entry which is preliminary data.</text>
</comment>
<feature type="coiled-coil region" evidence="3">
    <location>
        <begin position="555"/>
        <end position="582"/>
    </location>
</feature>
<keyword evidence="4" id="KW-1133">Transmembrane helix</keyword>
<dbReference type="InterPro" id="IPR000560">
    <property type="entry name" value="His_Pase_clade-2"/>
</dbReference>
<feature type="signal peptide" evidence="5">
    <location>
        <begin position="1"/>
        <end position="21"/>
    </location>
</feature>
<evidence type="ECO:0000256" key="5">
    <source>
        <dbReference type="SAM" id="SignalP"/>
    </source>
</evidence>
<keyword evidence="3" id="KW-0175">Coiled coil</keyword>
<evidence type="ECO:0000256" key="3">
    <source>
        <dbReference type="SAM" id="Coils"/>
    </source>
</evidence>
<dbReference type="RefSeq" id="XP_028873850.1">
    <property type="nucleotide sequence ID" value="XM_029018623.1"/>
</dbReference>
<dbReference type="VEuPathDB" id="CryptoDB:cubi_01611"/>
<dbReference type="PANTHER" id="PTHR11567:SF110">
    <property type="entry name" value="2-PHOSPHOXYLOSE PHOSPHATASE 1"/>
    <property type="match status" value="1"/>
</dbReference>
<dbReference type="Gene3D" id="3.40.50.1240">
    <property type="entry name" value="Phosphoglycerate mutase-like"/>
    <property type="match status" value="1"/>
</dbReference>
<evidence type="ECO:0000313" key="6">
    <source>
        <dbReference type="EMBL" id="OII72278.1"/>
    </source>
</evidence>
<name>A0A1J4MDI3_9CRYT</name>
<feature type="transmembrane region" description="Helical" evidence="4">
    <location>
        <begin position="590"/>
        <end position="608"/>
    </location>
</feature>
<accession>A0A1J4MDI3</accession>
<feature type="chain" id="PRO_5012430280" evidence="5">
    <location>
        <begin position="22"/>
        <end position="638"/>
    </location>
</feature>
<evidence type="ECO:0000256" key="4">
    <source>
        <dbReference type="SAM" id="Phobius"/>
    </source>
</evidence>
<keyword evidence="4" id="KW-0812">Transmembrane</keyword>
<dbReference type="SUPFAM" id="SSF53254">
    <property type="entry name" value="Phosphoglycerate mutase-like"/>
    <property type="match status" value="1"/>
</dbReference>
<dbReference type="InterPro" id="IPR033379">
    <property type="entry name" value="Acid_Pase_AS"/>
</dbReference>
<keyword evidence="5" id="KW-0732">Signal</keyword>
<evidence type="ECO:0000256" key="1">
    <source>
        <dbReference type="ARBA" id="ARBA00005375"/>
    </source>
</evidence>
<reference evidence="6 7" key="1">
    <citation type="submission" date="2016-10" db="EMBL/GenBank/DDBJ databases">
        <title>Reductive evolution of mitochondrial metabolism and differential evolution of invasion-related proteins in Cryptosporidium.</title>
        <authorList>
            <person name="Liu S."/>
            <person name="Roellig D.M."/>
            <person name="Guo Y."/>
            <person name="Li N."/>
            <person name="Frace M.A."/>
            <person name="Tang K."/>
            <person name="Zhang L."/>
            <person name="Feng Y."/>
            <person name="Xiao L."/>
        </authorList>
    </citation>
    <scope>NUCLEOTIDE SEQUENCE [LARGE SCALE GENOMIC DNA]</scope>
    <source>
        <strain evidence="6">39726</strain>
    </source>
</reference>
<dbReference type="GeneID" id="39978402"/>
<dbReference type="PROSITE" id="PS00616">
    <property type="entry name" value="HIS_ACID_PHOSPHAT_1"/>
    <property type="match status" value="1"/>
</dbReference>
<dbReference type="OrthoDB" id="10257284at2759"/>
<evidence type="ECO:0000256" key="2">
    <source>
        <dbReference type="ARBA" id="ARBA00022801"/>
    </source>
</evidence>
<evidence type="ECO:0000313" key="7">
    <source>
        <dbReference type="Proteomes" id="UP000186176"/>
    </source>
</evidence>
<keyword evidence="7" id="KW-1185">Reference proteome</keyword>
<comment type="similarity">
    <text evidence="1">Belongs to the histidine acid phosphatase family.</text>
</comment>
<dbReference type="AlphaFoldDB" id="A0A1J4MDI3"/>
<gene>
    <name evidence="6" type="ORF">cubi_01611</name>
</gene>
<organism evidence="6 7">
    <name type="scientific">Cryptosporidium ubiquitum</name>
    <dbReference type="NCBI Taxonomy" id="857276"/>
    <lineage>
        <taxon>Eukaryota</taxon>
        <taxon>Sar</taxon>
        <taxon>Alveolata</taxon>
        <taxon>Apicomplexa</taxon>
        <taxon>Conoidasida</taxon>
        <taxon>Coccidia</taxon>
        <taxon>Eucoccidiorida</taxon>
        <taxon>Eimeriorina</taxon>
        <taxon>Cryptosporidiidae</taxon>
        <taxon>Cryptosporidium</taxon>
    </lineage>
</organism>
<dbReference type="InterPro" id="IPR050645">
    <property type="entry name" value="Histidine_acid_phosphatase"/>
</dbReference>
<dbReference type="CDD" id="cd07061">
    <property type="entry name" value="HP_HAP_like"/>
    <property type="match status" value="1"/>
</dbReference>
<keyword evidence="2" id="KW-0378">Hydrolase</keyword>
<sequence length="638" mass="74722">MKKRIILFLIKLILNNVIVFGKLKEECNQFGGKRCNEMSNYEFFTENDQECVISGLCPEYYNFCAEPTVFEKTRKIPKINDPNLYDSMRLIQVQSIIRHGARTPTKYHKCWEGLNQSWNCDELVTTVQAAAFDMRNRTQTLEFSKHYDIRQWENNLNGTCKMGQLILQGYEQHRINGKLLAEAYFKKGENLVIRSGLNIENNYRDEIYIRSSDMQRTTVSAAALLTSLLEEFVGKEETFKVFQKFPLHTMDIQSDYLFANSNVENITDHLRAALSSKSYFDIVDKHQSLYQELEDKIKTPLLKDLWPGDIMDCIMTTICTGNHNKLPKAFIENNLLNRTISAIEKELSVIYTWNDSILSKSEMSRLLFDVRDYIIDVILFNEKKNDGLFNIKRLCLNINNNNNNQDIPSNIKYILSPLCNKYEHYYYLNNGEIHIKVPKFILFSGHDTTIIPTLASLEIWDEHWPPYASTFIIEIYNNPMGYKERRIDYDYFHDEENEFFQKFLPYYLRLLYNGQVITNRLQECLGKEICHISNFFKKSKFAQQKKIYKRESMEINKSSIENNKKEEDLSSLENISAEMLNESSLYNANYIAWFLIGFITCIVLLYVLKGVRFIISVLSGFNINNFGNNSAPNNYQAL</sequence>